<dbReference type="InterPro" id="IPR029044">
    <property type="entry name" value="Nucleotide-diphossugar_trans"/>
</dbReference>
<dbReference type="InterPro" id="IPR003329">
    <property type="entry name" value="Cytidylyl_trans"/>
</dbReference>
<dbReference type="Pfam" id="PF02348">
    <property type="entry name" value="CTP_transf_3"/>
    <property type="match status" value="1"/>
</dbReference>
<protein>
    <recommendedName>
        <fullName evidence="4">N-acylneuraminate cytidylyltransferase</fullName>
    </recommendedName>
</protein>
<evidence type="ECO:0000313" key="3">
    <source>
        <dbReference type="Proteomes" id="UP000837857"/>
    </source>
</evidence>
<gene>
    <name evidence="2" type="ORF">IPOD504_LOCUS1402</name>
</gene>
<feature type="non-terminal residue" evidence="2">
    <location>
        <position position="1"/>
    </location>
</feature>
<feature type="chain" id="PRO_5045313253" description="N-acylneuraminate cytidylyltransferase" evidence="1">
    <location>
        <begin position="16"/>
        <end position="236"/>
    </location>
</feature>
<dbReference type="PANTHER" id="PTHR21485">
    <property type="entry name" value="HAD SUPERFAMILY MEMBERS CMAS AND KDSC"/>
    <property type="match status" value="1"/>
</dbReference>
<feature type="signal peptide" evidence="1">
    <location>
        <begin position="1"/>
        <end position="15"/>
    </location>
</feature>
<dbReference type="SUPFAM" id="SSF53448">
    <property type="entry name" value="Nucleotide-diphospho-sugar transferases"/>
    <property type="match status" value="1"/>
</dbReference>
<keyword evidence="1" id="KW-0732">Signal</keyword>
<evidence type="ECO:0008006" key="4">
    <source>
        <dbReference type="Google" id="ProtNLM"/>
    </source>
</evidence>
<keyword evidence="3" id="KW-1185">Reference proteome</keyword>
<dbReference type="CDD" id="cd02513">
    <property type="entry name" value="CMP-NeuAc_Synthase"/>
    <property type="match status" value="1"/>
</dbReference>
<proteinExistence type="predicted"/>
<reference evidence="2" key="1">
    <citation type="submission" date="2022-03" db="EMBL/GenBank/DDBJ databases">
        <authorList>
            <person name="Martin H S."/>
        </authorList>
    </citation>
    <scope>NUCLEOTIDE SEQUENCE</scope>
</reference>
<accession>A0ABN8HTF3</accession>
<evidence type="ECO:0000256" key="1">
    <source>
        <dbReference type="SAM" id="SignalP"/>
    </source>
</evidence>
<dbReference type="Proteomes" id="UP000837857">
    <property type="component" value="Chromosome 10"/>
</dbReference>
<evidence type="ECO:0000313" key="2">
    <source>
        <dbReference type="EMBL" id="CAH2037977.1"/>
    </source>
</evidence>
<dbReference type="EMBL" id="OW152822">
    <property type="protein sequence ID" value="CAH2037977.1"/>
    <property type="molecule type" value="Genomic_DNA"/>
</dbReference>
<organism evidence="2 3">
    <name type="scientific">Iphiclides podalirius</name>
    <name type="common">scarce swallowtail</name>
    <dbReference type="NCBI Taxonomy" id="110791"/>
    <lineage>
        <taxon>Eukaryota</taxon>
        <taxon>Metazoa</taxon>
        <taxon>Ecdysozoa</taxon>
        <taxon>Arthropoda</taxon>
        <taxon>Hexapoda</taxon>
        <taxon>Insecta</taxon>
        <taxon>Pterygota</taxon>
        <taxon>Neoptera</taxon>
        <taxon>Endopterygota</taxon>
        <taxon>Lepidoptera</taxon>
        <taxon>Glossata</taxon>
        <taxon>Ditrysia</taxon>
        <taxon>Papilionoidea</taxon>
        <taxon>Papilionidae</taxon>
        <taxon>Papilioninae</taxon>
        <taxon>Iphiclides</taxon>
    </lineage>
</organism>
<name>A0ABN8HTF3_9NEOP</name>
<dbReference type="Gene3D" id="3.90.550.10">
    <property type="entry name" value="Spore Coat Polysaccharide Biosynthesis Protein SpsA, Chain A"/>
    <property type="match status" value="1"/>
</dbReference>
<dbReference type="InterPro" id="IPR050793">
    <property type="entry name" value="CMP-NeuNAc_synthase"/>
</dbReference>
<dbReference type="PANTHER" id="PTHR21485:SF3">
    <property type="entry name" value="N-ACYLNEURAMINATE CYTIDYLYLTRANSFERASE"/>
    <property type="match status" value="1"/>
</dbReference>
<sequence>MRVVILGAIFSIVFCSDDIAVLILARGGSKGIPLKNLKTVGGLSLLARSIVTAKKAGLINVTVSTDHPLIALEAVKYGASAFRRSSVTATNFAPSIWGIAEFLASKPHAKILILLQATSPFIRYKDLQGALRKLNYPKPYDCVFSATRSYKLRWKIVNGSLIPINFNYKRRPRRQDWEGDLIETGAFYVSRVELIKQGLLQNRNCTVLECSMNKHFFNSRIFIIHIIKNEKILKND</sequence>